<geneLocation type="plasmid" evidence="7 8">
    <name>pRHL1</name>
</geneLocation>
<sequence length="194" mass="21165">MVLRPQRSLPSLLDGPGRQVSQRVRHRRGLPPEHAGTSFAALSQSSARQTYRRSGFPYDGCPYDGYGVTMVNPASEPAPDDRPTRSGPAADAAAVPSVRSRPTSNAGWAVASLLFFWPLAFSAFHHAFEVYPRWVDGDIDGAEYASRRVRKLGQLSLWIFGGLLLLAIVLYAIAAIVLIAHGGDGGDWHDHMRD</sequence>
<gene>
    <name evidence="7" type="ordered locus">RHA1_ro08554</name>
</gene>
<keyword evidence="3 6" id="KW-1133">Transmembrane helix</keyword>
<reference evidence="8" key="1">
    <citation type="journal article" date="2006" name="Proc. Natl. Acad. Sci. U.S.A.">
        <title>The complete genome of Rhodococcus sp. RHA1 provides insights into a catabolic powerhouse.</title>
        <authorList>
            <person name="McLeod M.P."/>
            <person name="Warren R.L."/>
            <person name="Hsiao W.W.L."/>
            <person name="Araki N."/>
            <person name="Myhre M."/>
            <person name="Fernandes C."/>
            <person name="Miyazawa D."/>
            <person name="Wong W."/>
            <person name="Lillquist A.L."/>
            <person name="Wang D."/>
            <person name="Dosanjh M."/>
            <person name="Hara H."/>
            <person name="Petrescu A."/>
            <person name="Morin R.D."/>
            <person name="Yang G."/>
            <person name="Stott J.M."/>
            <person name="Schein J.E."/>
            <person name="Shin H."/>
            <person name="Smailus D."/>
            <person name="Siddiqui A.S."/>
            <person name="Marra M.A."/>
            <person name="Jones S.J.M."/>
            <person name="Holt R."/>
            <person name="Brinkman F.S.L."/>
            <person name="Miyauchi K."/>
            <person name="Fukuda M."/>
            <person name="Davies J.E."/>
            <person name="Mohn W.W."/>
            <person name="Eltis L.D."/>
        </authorList>
    </citation>
    <scope>NUCLEOTIDE SEQUENCE [LARGE SCALE GENOMIC DNA]</scope>
    <source>
        <strain evidence="8">RHA1</strain>
    </source>
</reference>
<evidence type="ECO:0008006" key="9">
    <source>
        <dbReference type="Google" id="ProtNLM"/>
    </source>
</evidence>
<keyword evidence="2 6" id="KW-0812">Transmembrane</keyword>
<dbReference type="GO" id="GO:0016020">
    <property type="term" value="C:membrane"/>
    <property type="evidence" value="ECO:0007669"/>
    <property type="project" value="UniProtKB-SubCell"/>
</dbReference>
<keyword evidence="7" id="KW-0614">Plasmid</keyword>
<evidence type="ECO:0000313" key="8">
    <source>
        <dbReference type="Proteomes" id="UP000008710"/>
    </source>
</evidence>
<evidence type="ECO:0000256" key="1">
    <source>
        <dbReference type="ARBA" id="ARBA00004370"/>
    </source>
</evidence>
<dbReference type="AlphaFoldDB" id="Q0RYN8"/>
<dbReference type="EMBL" id="CP000432">
    <property type="protein sequence ID" value="ABG99598.1"/>
    <property type="molecule type" value="Genomic_DNA"/>
</dbReference>
<comment type="subcellular location">
    <subcellularLocation>
        <location evidence="1">Membrane</location>
    </subcellularLocation>
</comment>
<evidence type="ECO:0000313" key="7">
    <source>
        <dbReference type="EMBL" id="ABG99598.1"/>
    </source>
</evidence>
<dbReference type="HOGENOM" id="CLU_1401507_0_0_11"/>
<dbReference type="KEGG" id="rha:RHA1_ro08554"/>
<dbReference type="Pfam" id="PF04505">
    <property type="entry name" value="CD225"/>
    <property type="match status" value="1"/>
</dbReference>
<dbReference type="Proteomes" id="UP000008710">
    <property type="component" value="Plasmid pRHL1"/>
</dbReference>
<evidence type="ECO:0000256" key="3">
    <source>
        <dbReference type="ARBA" id="ARBA00022989"/>
    </source>
</evidence>
<evidence type="ECO:0000256" key="2">
    <source>
        <dbReference type="ARBA" id="ARBA00022692"/>
    </source>
</evidence>
<proteinExistence type="predicted"/>
<evidence type="ECO:0000256" key="5">
    <source>
        <dbReference type="SAM" id="MobiDB-lite"/>
    </source>
</evidence>
<keyword evidence="4 6" id="KW-0472">Membrane</keyword>
<feature type="region of interest" description="Disordered" evidence="5">
    <location>
        <begin position="72"/>
        <end position="96"/>
    </location>
</feature>
<feature type="region of interest" description="Disordered" evidence="5">
    <location>
        <begin position="1"/>
        <end position="46"/>
    </location>
</feature>
<name>Q0RYN8_RHOJR</name>
<protein>
    <recommendedName>
        <fullName evidence="9">Interferon-induced transmembrane protein</fullName>
    </recommendedName>
</protein>
<dbReference type="InterPro" id="IPR007593">
    <property type="entry name" value="CD225/Dispanin_fam"/>
</dbReference>
<evidence type="ECO:0000256" key="4">
    <source>
        <dbReference type="ARBA" id="ARBA00023136"/>
    </source>
</evidence>
<accession>Q0RYN8</accession>
<organism evidence="7 8">
    <name type="scientific">Rhodococcus jostii (strain RHA1)</name>
    <dbReference type="NCBI Taxonomy" id="101510"/>
    <lineage>
        <taxon>Bacteria</taxon>
        <taxon>Bacillati</taxon>
        <taxon>Actinomycetota</taxon>
        <taxon>Actinomycetes</taxon>
        <taxon>Mycobacteriales</taxon>
        <taxon>Nocardiaceae</taxon>
        <taxon>Rhodococcus</taxon>
    </lineage>
</organism>
<feature type="transmembrane region" description="Helical" evidence="6">
    <location>
        <begin position="106"/>
        <end position="124"/>
    </location>
</feature>
<evidence type="ECO:0000256" key="6">
    <source>
        <dbReference type="SAM" id="Phobius"/>
    </source>
</evidence>
<feature type="transmembrane region" description="Helical" evidence="6">
    <location>
        <begin position="157"/>
        <end position="180"/>
    </location>
</feature>